<evidence type="ECO:0000256" key="2">
    <source>
        <dbReference type="SAM" id="Phobius"/>
    </source>
</evidence>
<reference evidence="3" key="1">
    <citation type="submission" date="2020-07" db="EMBL/GenBank/DDBJ databases">
        <authorList>
            <person name="Lin J."/>
        </authorList>
    </citation>
    <scope>NUCLEOTIDE SEQUENCE</scope>
</reference>
<feature type="compositionally biased region" description="Pro residues" evidence="1">
    <location>
        <begin position="73"/>
        <end position="82"/>
    </location>
</feature>
<feature type="compositionally biased region" description="Low complexity" evidence="1">
    <location>
        <begin position="83"/>
        <end position="93"/>
    </location>
</feature>
<feature type="region of interest" description="Disordered" evidence="1">
    <location>
        <begin position="71"/>
        <end position="128"/>
    </location>
</feature>
<name>A0A6V7QVW9_ANACO</name>
<dbReference type="AlphaFoldDB" id="A0A6V7QVW9"/>
<feature type="compositionally biased region" description="Low complexity" evidence="1">
    <location>
        <begin position="102"/>
        <end position="112"/>
    </location>
</feature>
<feature type="compositionally biased region" description="Pro residues" evidence="1">
    <location>
        <begin position="113"/>
        <end position="122"/>
    </location>
</feature>
<accession>A0A6V7QVW9</accession>
<feature type="transmembrane region" description="Helical" evidence="2">
    <location>
        <begin position="30"/>
        <end position="52"/>
    </location>
</feature>
<keyword evidence="2" id="KW-0812">Transmembrane</keyword>
<proteinExistence type="predicted"/>
<evidence type="ECO:0000313" key="3">
    <source>
        <dbReference type="EMBL" id="CAD1847309.1"/>
    </source>
</evidence>
<evidence type="ECO:0000256" key="1">
    <source>
        <dbReference type="SAM" id="MobiDB-lite"/>
    </source>
</evidence>
<keyword evidence="2" id="KW-0472">Membrane</keyword>
<dbReference type="EMBL" id="CAJEUB010000046">
    <property type="protein sequence ID" value="CAD1847309.1"/>
    <property type="molecule type" value="Genomic_DNA"/>
</dbReference>
<organism evidence="3">
    <name type="scientific">Ananas comosus var. bracteatus</name>
    <name type="common">red pineapple</name>
    <dbReference type="NCBI Taxonomy" id="296719"/>
    <lineage>
        <taxon>Eukaryota</taxon>
        <taxon>Viridiplantae</taxon>
        <taxon>Streptophyta</taxon>
        <taxon>Embryophyta</taxon>
        <taxon>Tracheophyta</taxon>
        <taxon>Spermatophyta</taxon>
        <taxon>Magnoliopsida</taxon>
        <taxon>Liliopsida</taxon>
        <taxon>Poales</taxon>
        <taxon>Bromeliaceae</taxon>
        <taxon>Bromelioideae</taxon>
        <taxon>Ananas</taxon>
    </lineage>
</organism>
<sequence length="176" mass="19439">MKISLFDTEITTIGIRFTLFSTKLYTLGEIYTISLSFFFSNLHHFFFLFLFFPLPHSFPLFPSTLLSPTSCHSPPPLPPPPSRWWRTTSRRSLSPPPPRTRPTPCGNSTSSTSPPPPPPPLRAPAHHSLGDGASLTSLLLAYTRRADDPSALPSLSPHPRPCPHHGRGRGLLGLLI</sequence>
<feature type="region of interest" description="Disordered" evidence="1">
    <location>
        <begin position="149"/>
        <end position="176"/>
    </location>
</feature>
<keyword evidence="2" id="KW-1133">Transmembrane helix</keyword>
<gene>
    <name evidence="3" type="ORF">CB5_LOCUS30520</name>
</gene>
<protein>
    <submittedName>
        <fullName evidence="3">Uncharacterized protein</fullName>
    </submittedName>
</protein>